<name>A0A6A4H3U6_9AGAR</name>
<organism evidence="2 3">
    <name type="scientific">Gymnopus androsaceus JB14</name>
    <dbReference type="NCBI Taxonomy" id="1447944"/>
    <lineage>
        <taxon>Eukaryota</taxon>
        <taxon>Fungi</taxon>
        <taxon>Dikarya</taxon>
        <taxon>Basidiomycota</taxon>
        <taxon>Agaricomycotina</taxon>
        <taxon>Agaricomycetes</taxon>
        <taxon>Agaricomycetidae</taxon>
        <taxon>Agaricales</taxon>
        <taxon>Marasmiineae</taxon>
        <taxon>Omphalotaceae</taxon>
        <taxon>Gymnopus</taxon>
    </lineage>
</organism>
<proteinExistence type="predicted"/>
<evidence type="ECO:0000313" key="3">
    <source>
        <dbReference type="Proteomes" id="UP000799118"/>
    </source>
</evidence>
<accession>A0A6A4H3U6</accession>
<gene>
    <name evidence="2" type="ORF">BT96DRAFT_1000372</name>
</gene>
<dbReference type="EMBL" id="ML769596">
    <property type="protein sequence ID" value="KAE9392423.1"/>
    <property type="molecule type" value="Genomic_DNA"/>
</dbReference>
<keyword evidence="3" id="KW-1185">Reference proteome</keyword>
<evidence type="ECO:0000256" key="1">
    <source>
        <dbReference type="SAM" id="MobiDB-lite"/>
    </source>
</evidence>
<dbReference type="OrthoDB" id="2988475at2759"/>
<dbReference type="Proteomes" id="UP000799118">
    <property type="component" value="Unassembled WGS sequence"/>
</dbReference>
<evidence type="ECO:0000313" key="2">
    <source>
        <dbReference type="EMBL" id="KAE9392423.1"/>
    </source>
</evidence>
<reference evidence="2" key="1">
    <citation type="journal article" date="2019" name="Environ. Microbiol.">
        <title>Fungal ecological strategies reflected in gene transcription - a case study of two litter decomposers.</title>
        <authorList>
            <person name="Barbi F."/>
            <person name="Kohler A."/>
            <person name="Barry K."/>
            <person name="Baskaran P."/>
            <person name="Daum C."/>
            <person name="Fauchery L."/>
            <person name="Ihrmark K."/>
            <person name="Kuo A."/>
            <person name="LaButti K."/>
            <person name="Lipzen A."/>
            <person name="Morin E."/>
            <person name="Grigoriev I.V."/>
            <person name="Henrissat B."/>
            <person name="Lindahl B."/>
            <person name="Martin F."/>
        </authorList>
    </citation>
    <scope>NUCLEOTIDE SEQUENCE</scope>
    <source>
        <strain evidence="2">JB14</strain>
    </source>
</reference>
<feature type="region of interest" description="Disordered" evidence="1">
    <location>
        <begin position="69"/>
        <end position="97"/>
    </location>
</feature>
<protein>
    <submittedName>
        <fullName evidence="2">Uncharacterized protein</fullName>
    </submittedName>
</protein>
<sequence length="200" mass="22803">MDKEPLKEENPILNRLTSIHESMIEDHKAVNTWLAWIKQHFHIGTATSAPTPNWAANTYATQANIAPTNAATDRLKNPKPTVSKQPAKPLSKHKHDRPSRFVVHFGETVKEHEHADPYSIVKETNTWIKLCSDTEVQKTLIATAKQSAKTLELYFSDLHHYYMLKNITPQKTTLDEKWNKLIVDGIPTGAKWRFANGSRD</sequence>
<dbReference type="AlphaFoldDB" id="A0A6A4H3U6"/>